<evidence type="ECO:0000313" key="1">
    <source>
        <dbReference type="EMBL" id="KKW10157.1"/>
    </source>
</evidence>
<proteinExistence type="predicted"/>
<reference evidence="1 2" key="1">
    <citation type="journal article" date="2015" name="Nature">
        <title>rRNA introns, odd ribosomes, and small enigmatic genomes across a large radiation of phyla.</title>
        <authorList>
            <person name="Brown C.T."/>
            <person name="Hug L.A."/>
            <person name="Thomas B.C."/>
            <person name="Sharon I."/>
            <person name="Castelle C.J."/>
            <person name="Singh A."/>
            <person name="Wilkins M.J."/>
            <person name="Williams K.H."/>
            <person name="Banfield J.F."/>
        </authorList>
    </citation>
    <scope>NUCLEOTIDE SEQUENCE [LARGE SCALE GENOMIC DNA]</scope>
</reference>
<sequence length="78" mass="8807">MPNLVYCRCCQKEVSDEAPTCIHCGQPDPSVVPLQVVALIRLGQKRKAIQMLRQRSPELNFQTATNLVEREEALLKSN</sequence>
<accession>A0A0G1Y5L6</accession>
<dbReference type="EMBL" id="LCQD01000047">
    <property type="protein sequence ID" value="KKW10157.1"/>
    <property type="molecule type" value="Genomic_DNA"/>
</dbReference>
<evidence type="ECO:0008006" key="3">
    <source>
        <dbReference type="Google" id="ProtNLM"/>
    </source>
</evidence>
<protein>
    <recommendedName>
        <fullName evidence="3">Zinc-ribbon domain-containing protein</fullName>
    </recommendedName>
</protein>
<dbReference type="Proteomes" id="UP000034588">
    <property type="component" value="Unassembled WGS sequence"/>
</dbReference>
<evidence type="ECO:0000313" key="2">
    <source>
        <dbReference type="Proteomes" id="UP000034588"/>
    </source>
</evidence>
<name>A0A0G1Y5L6_9BACT</name>
<gene>
    <name evidence="1" type="ORF">UY48_C0047G0003</name>
</gene>
<organism evidence="1 2">
    <name type="scientific">Candidatus Gottesmanbacteria bacterium GW2011_GWB1_49_7</name>
    <dbReference type="NCBI Taxonomy" id="1618448"/>
    <lineage>
        <taxon>Bacteria</taxon>
        <taxon>Candidatus Gottesmaniibacteriota</taxon>
    </lineage>
</organism>
<dbReference type="AlphaFoldDB" id="A0A0G1Y5L6"/>
<comment type="caution">
    <text evidence="1">The sequence shown here is derived from an EMBL/GenBank/DDBJ whole genome shotgun (WGS) entry which is preliminary data.</text>
</comment>